<protein>
    <submittedName>
        <fullName evidence="1">Uncharacterized protein</fullName>
    </submittedName>
</protein>
<gene>
    <name evidence="1" type="ORF">SAMN05216279_103129</name>
</gene>
<evidence type="ECO:0000313" key="2">
    <source>
        <dbReference type="Proteomes" id="UP000183046"/>
    </source>
</evidence>
<accession>A0A1G5MW95</accession>
<sequence>MWHELVLHGIGGRTILEAKNRLTYAEAMDWYVYLRRRGSLNLGNRLEHGFAMLATVLTRIHGGEVEMEAFMPYESALAQAEEDANGISIEKAVATWH</sequence>
<comment type="caution">
    <text evidence="1">The sequence shown here is derived from an EMBL/GenBank/DDBJ whole genome shotgun (WGS) entry which is preliminary data.</text>
</comment>
<reference evidence="2" key="1">
    <citation type="submission" date="2016-10" db="EMBL/GenBank/DDBJ databases">
        <authorList>
            <person name="de Groot N.N."/>
        </authorList>
    </citation>
    <scope>NUCLEOTIDE SEQUENCE [LARGE SCALE GENOMIC DNA]</scope>
    <source>
        <strain evidence="2">DSM 15758</strain>
    </source>
</reference>
<dbReference type="Proteomes" id="UP000183046">
    <property type="component" value="Unassembled WGS sequence"/>
</dbReference>
<organism evidence="1 2">
    <name type="scientific">Pseudomonas oryzihabitans</name>
    <dbReference type="NCBI Taxonomy" id="47885"/>
    <lineage>
        <taxon>Bacteria</taxon>
        <taxon>Pseudomonadati</taxon>
        <taxon>Pseudomonadota</taxon>
        <taxon>Gammaproteobacteria</taxon>
        <taxon>Pseudomonadales</taxon>
        <taxon>Pseudomonadaceae</taxon>
        <taxon>Pseudomonas</taxon>
    </lineage>
</organism>
<dbReference type="RefSeq" id="WP_176780619.1">
    <property type="nucleotide sequence ID" value="NZ_FMWB01000003.1"/>
</dbReference>
<evidence type="ECO:0000313" key="1">
    <source>
        <dbReference type="EMBL" id="SCZ28821.1"/>
    </source>
</evidence>
<dbReference type="AlphaFoldDB" id="A0A1G5MW95"/>
<name>A0A1G5MW95_9PSED</name>
<dbReference type="EMBL" id="FMWB01000003">
    <property type="protein sequence ID" value="SCZ28821.1"/>
    <property type="molecule type" value="Genomic_DNA"/>
</dbReference>
<proteinExistence type="predicted"/>